<evidence type="ECO:0000313" key="2">
    <source>
        <dbReference type="EMBL" id="CAG7723519.1"/>
    </source>
</evidence>
<feature type="signal peptide" evidence="1">
    <location>
        <begin position="1"/>
        <end position="21"/>
    </location>
</feature>
<name>A0A8J2KCP2_9HEXA</name>
<sequence length="75" mass="8694">MVIQLASVFLTWIPFIPKAATDIPIANSYITACDFEVYDVAWAVDKIEAWKNSMFLRKQFFIINSKLPNNCDHRL</sequence>
<accession>A0A8J2KCP2</accession>
<reference evidence="2" key="1">
    <citation type="submission" date="2021-06" db="EMBL/GenBank/DDBJ databases">
        <authorList>
            <person name="Hodson N. C."/>
            <person name="Mongue J. A."/>
            <person name="Jaron S. K."/>
        </authorList>
    </citation>
    <scope>NUCLEOTIDE SEQUENCE</scope>
</reference>
<feature type="chain" id="PRO_5035262335" evidence="1">
    <location>
        <begin position="22"/>
        <end position="75"/>
    </location>
</feature>
<dbReference type="AlphaFoldDB" id="A0A8J2KCP2"/>
<evidence type="ECO:0000313" key="3">
    <source>
        <dbReference type="Proteomes" id="UP000708208"/>
    </source>
</evidence>
<dbReference type="Proteomes" id="UP000708208">
    <property type="component" value="Unassembled WGS sequence"/>
</dbReference>
<organism evidence="2 3">
    <name type="scientific">Allacma fusca</name>
    <dbReference type="NCBI Taxonomy" id="39272"/>
    <lineage>
        <taxon>Eukaryota</taxon>
        <taxon>Metazoa</taxon>
        <taxon>Ecdysozoa</taxon>
        <taxon>Arthropoda</taxon>
        <taxon>Hexapoda</taxon>
        <taxon>Collembola</taxon>
        <taxon>Symphypleona</taxon>
        <taxon>Sminthuridae</taxon>
        <taxon>Allacma</taxon>
    </lineage>
</organism>
<comment type="caution">
    <text evidence="2">The sequence shown here is derived from an EMBL/GenBank/DDBJ whole genome shotgun (WGS) entry which is preliminary data.</text>
</comment>
<protein>
    <submittedName>
        <fullName evidence="2">Uncharacterized protein</fullName>
    </submittedName>
</protein>
<keyword evidence="3" id="KW-1185">Reference proteome</keyword>
<keyword evidence="1" id="KW-0732">Signal</keyword>
<evidence type="ECO:0000256" key="1">
    <source>
        <dbReference type="SAM" id="SignalP"/>
    </source>
</evidence>
<feature type="non-terminal residue" evidence="2">
    <location>
        <position position="1"/>
    </location>
</feature>
<dbReference type="EMBL" id="CAJVCH010099912">
    <property type="protein sequence ID" value="CAG7723519.1"/>
    <property type="molecule type" value="Genomic_DNA"/>
</dbReference>
<gene>
    <name evidence="2" type="ORF">AFUS01_LOCUS12604</name>
</gene>
<proteinExistence type="predicted"/>